<dbReference type="RefSeq" id="WP_008319068.1">
    <property type="nucleotide sequence ID" value="NZ_AOLN01000009.1"/>
</dbReference>
<reference evidence="3 4" key="1">
    <citation type="journal article" date="2014" name="PLoS Genet.">
        <title>Phylogenetically driven sequencing of extremely halophilic archaea reveals strategies for static and dynamic osmo-response.</title>
        <authorList>
            <person name="Becker E.A."/>
            <person name="Seitzer P.M."/>
            <person name="Tritt A."/>
            <person name="Larsen D."/>
            <person name="Krusor M."/>
            <person name="Yao A.I."/>
            <person name="Wu D."/>
            <person name="Madern D."/>
            <person name="Eisen J.A."/>
            <person name="Darling A.E."/>
            <person name="Facciotti M.T."/>
        </authorList>
    </citation>
    <scope>NUCLEOTIDE SEQUENCE [LARGE SCALE GENOMIC DNA]</scope>
    <source>
        <strain evidence="3 4">ATCC BAA-1512</strain>
    </source>
</reference>
<keyword evidence="4" id="KW-1185">Reference proteome</keyword>
<evidence type="ECO:0000313" key="4">
    <source>
        <dbReference type="Proteomes" id="UP000011550"/>
    </source>
</evidence>
<gene>
    <name evidence="3" type="ORF">C440_05597</name>
</gene>
<dbReference type="OrthoDB" id="293528at2157"/>
<dbReference type="SUPFAM" id="SSF46785">
    <property type="entry name" value="Winged helix' DNA-binding domain"/>
    <property type="match status" value="1"/>
</dbReference>
<dbReference type="EMBL" id="AOLN01000009">
    <property type="protein sequence ID" value="ELZ96039.1"/>
    <property type="molecule type" value="Genomic_DNA"/>
</dbReference>
<feature type="compositionally biased region" description="Basic and acidic residues" evidence="1">
    <location>
        <begin position="1"/>
        <end position="16"/>
    </location>
</feature>
<feature type="region of interest" description="Disordered" evidence="1">
    <location>
        <begin position="1"/>
        <end position="20"/>
    </location>
</feature>
<dbReference type="InterPro" id="IPR000835">
    <property type="entry name" value="HTH_MarR-typ"/>
</dbReference>
<dbReference type="InterPro" id="IPR036388">
    <property type="entry name" value="WH-like_DNA-bd_sf"/>
</dbReference>
<dbReference type="PATRIC" id="fig|662479.7.peg.1140"/>
<evidence type="ECO:0000259" key="2">
    <source>
        <dbReference type="Pfam" id="PF12802"/>
    </source>
</evidence>
<comment type="caution">
    <text evidence="3">The sequence shown here is derived from an EMBL/GenBank/DDBJ whole genome shotgun (WGS) entry which is preliminary data.</text>
</comment>
<dbReference type="Proteomes" id="UP000011550">
    <property type="component" value="Unassembled WGS sequence"/>
</dbReference>
<proteinExistence type="predicted"/>
<dbReference type="STRING" id="662479.C440_05597"/>
<feature type="domain" description="HTH marR-type" evidence="2">
    <location>
        <begin position="108"/>
        <end position="155"/>
    </location>
</feature>
<accession>M0IKS6</accession>
<name>M0IKS6_9EURY</name>
<dbReference type="AlphaFoldDB" id="M0IKS6"/>
<dbReference type="InterPro" id="IPR036390">
    <property type="entry name" value="WH_DNA-bd_sf"/>
</dbReference>
<evidence type="ECO:0000313" key="3">
    <source>
        <dbReference type="EMBL" id="ELZ96039.1"/>
    </source>
</evidence>
<sequence>MPTITRQERTERIARDDGDEDDTVWIAQSYQHQGAYHTDRDCSCLQATTPTDTTRGRAQQRLRYPCGRCVLDESEEGASNVSVRAPDTLGIPEELDDAEAATKLVYLELVINGPLSTIELIDLTSLSRSSISRGIDTLDERGLVETEFDPRDARRKRHFPTT</sequence>
<evidence type="ECO:0000256" key="1">
    <source>
        <dbReference type="SAM" id="MobiDB-lite"/>
    </source>
</evidence>
<dbReference type="Pfam" id="PF12802">
    <property type="entry name" value="MarR_2"/>
    <property type="match status" value="1"/>
</dbReference>
<protein>
    <recommendedName>
        <fullName evidence="2">HTH marR-type domain-containing protein</fullName>
    </recommendedName>
</protein>
<organism evidence="3 4">
    <name type="scientific">Haloferax mucosum ATCC BAA-1512</name>
    <dbReference type="NCBI Taxonomy" id="662479"/>
    <lineage>
        <taxon>Archaea</taxon>
        <taxon>Methanobacteriati</taxon>
        <taxon>Methanobacteriota</taxon>
        <taxon>Stenosarchaea group</taxon>
        <taxon>Halobacteria</taxon>
        <taxon>Halobacteriales</taxon>
        <taxon>Haloferacaceae</taxon>
        <taxon>Haloferax</taxon>
    </lineage>
</organism>
<dbReference type="Gene3D" id="1.10.10.10">
    <property type="entry name" value="Winged helix-like DNA-binding domain superfamily/Winged helix DNA-binding domain"/>
    <property type="match status" value="1"/>
</dbReference>
<dbReference type="GO" id="GO:0003700">
    <property type="term" value="F:DNA-binding transcription factor activity"/>
    <property type="evidence" value="ECO:0007669"/>
    <property type="project" value="InterPro"/>
</dbReference>